<reference evidence="5 6" key="1">
    <citation type="submission" date="2019-01" db="EMBL/GenBank/DDBJ databases">
        <title>Coherence of Microcystis species and biogeography revealed through population genomics.</title>
        <authorList>
            <person name="Perez-Carrascal O.M."/>
            <person name="Terrat Y."/>
            <person name="Giani A."/>
            <person name="Fortin N."/>
            <person name="Tromas N."/>
            <person name="Shapiro B.J."/>
        </authorList>
    </citation>
    <scope>NUCLEOTIDE SEQUENCE [LARGE SCALE GENOMIC DNA]</scope>
    <source>
        <strain evidence="5">Mw_QC_S_20081001_S30D</strain>
    </source>
</reference>
<dbReference type="Proteomes" id="UP000320523">
    <property type="component" value="Unassembled WGS sequence"/>
</dbReference>
<evidence type="ECO:0000256" key="1">
    <source>
        <dbReference type="ARBA" id="ARBA00010062"/>
    </source>
</evidence>
<keyword evidence="3" id="KW-1133">Transmembrane helix</keyword>
<dbReference type="Pfam" id="PF13458">
    <property type="entry name" value="Peripla_BP_6"/>
    <property type="match status" value="1"/>
</dbReference>
<evidence type="ECO:0000259" key="4">
    <source>
        <dbReference type="Pfam" id="PF13458"/>
    </source>
</evidence>
<keyword evidence="2" id="KW-0732">Signal</keyword>
<evidence type="ECO:0000256" key="2">
    <source>
        <dbReference type="ARBA" id="ARBA00022729"/>
    </source>
</evidence>
<keyword evidence="3" id="KW-0472">Membrane</keyword>
<feature type="domain" description="Leucine-binding protein" evidence="4">
    <location>
        <begin position="250"/>
        <end position="404"/>
    </location>
</feature>
<keyword evidence="3" id="KW-0812">Transmembrane</keyword>
<sequence>MVNPQNPENLLVDFREKWLGQAKIAHPDEYEESEKALDTLIQTIINDWSGAEPFFLLEPILNILLENQYQFDNQGLEVIREDVVNFLKNDQSFKDEVEKHFEALGTSPKSQYSDHPILRHFLDKPPRPPLPIKLIFIVVIVALGLGSVGLWMALHHLRQLPSIFSLCESDFKYYKSISCGNDQLSNFSKLSNQERKNFLRNLQTDFEKKRNPSTLIAYNNAKILQDIQSRSLQVEDVYPIAVAIPLSDAEGAAEAGQHILSGIAKKQDELNNSLGDKKLFIIIADDENKENKAKEISKKLSENLKILGVIAPYSSSNLAYVLPIYTDKQVPLISPTVTAAMKDIKDDKSLKGFFKKQEGKKTFFFKTSEDTDASIRISLDYLKKEGYKQLIIFADDEDLYSLSLLQRLREQSKNQFSIVEYKNSDFISLRRNAGTTITKITQDLIGKYGAQKDETAILYLQGAYKDEQDTASSKGKLIRVLEANQGAFLVVGSNTVRRKELFEDVENNPKILNQLVVTQPWFPLKDSKEFEQYQYFWKSEDIINWGYVMGYDATQVLLYAIAHRANKSQYPAREEIPDVLNSNSIQNKNCADKDKLGITDGILTTNITFNGSDRCSNNKSDYVLIKPVEIKLGTWQWQVAYKDVKQ</sequence>
<gene>
    <name evidence="5" type="ORF">EWV75_06455</name>
</gene>
<dbReference type="CDD" id="cd06268">
    <property type="entry name" value="PBP1_ABC_transporter_LIVBP-like"/>
    <property type="match status" value="1"/>
</dbReference>
<dbReference type="InterPro" id="IPR028081">
    <property type="entry name" value="Leu-bd"/>
</dbReference>
<dbReference type="PANTHER" id="PTHR30483">
    <property type="entry name" value="LEUCINE-SPECIFIC-BINDING PROTEIN"/>
    <property type="match status" value="1"/>
</dbReference>
<dbReference type="EMBL" id="SFAT01000071">
    <property type="protein sequence ID" value="TRU98529.1"/>
    <property type="molecule type" value="Genomic_DNA"/>
</dbReference>
<dbReference type="PANTHER" id="PTHR30483:SF6">
    <property type="entry name" value="PERIPLASMIC BINDING PROTEIN OF ABC TRANSPORTER FOR NATURAL AMINO ACIDS"/>
    <property type="match status" value="1"/>
</dbReference>
<dbReference type="InterPro" id="IPR051010">
    <property type="entry name" value="BCAA_transport"/>
</dbReference>
<evidence type="ECO:0000313" key="6">
    <source>
        <dbReference type="Proteomes" id="UP000320523"/>
    </source>
</evidence>
<protein>
    <recommendedName>
        <fullName evidence="4">Leucine-binding protein domain-containing protein</fullName>
    </recommendedName>
</protein>
<name>A0A552JS11_9CHRO</name>
<dbReference type="AlphaFoldDB" id="A0A552JS11"/>
<proteinExistence type="inferred from homology"/>
<accession>A0A552JS11</accession>
<evidence type="ECO:0000256" key="3">
    <source>
        <dbReference type="SAM" id="Phobius"/>
    </source>
</evidence>
<dbReference type="InterPro" id="IPR028082">
    <property type="entry name" value="Peripla_BP_I"/>
</dbReference>
<comment type="caution">
    <text evidence="5">The sequence shown here is derived from an EMBL/GenBank/DDBJ whole genome shotgun (WGS) entry which is preliminary data.</text>
</comment>
<feature type="transmembrane region" description="Helical" evidence="3">
    <location>
        <begin position="134"/>
        <end position="154"/>
    </location>
</feature>
<comment type="similarity">
    <text evidence="1">Belongs to the leucine-binding protein family.</text>
</comment>
<organism evidence="5 6">
    <name type="scientific">Microcystis wesenbergii Mw_QC_S_20081001_S30D</name>
    <dbReference type="NCBI Taxonomy" id="2486245"/>
    <lineage>
        <taxon>Bacteria</taxon>
        <taxon>Bacillati</taxon>
        <taxon>Cyanobacteriota</taxon>
        <taxon>Cyanophyceae</taxon>
        <taxon>Oscillatoriophycideae</taxon>
        <taxon>Chroococcales</taxon>
        <taxon>Microcystaceae</taxon>
        <taxon>Microcystis</taxon>
    </lineage>
</organism>
<dbReference type="Gene3D" id="3.40.50.2300">
    <property type="match status" value="2"/>
</dbReference>
<dbReference type="SUPFAM" id="SSF53822">
    <property type="entry name" value="Periplasmic binding protein-like I"/>
    <property type="match status" value="1"/>
</dbReference>
<evidence type="ECO:0000313" key="5">
    <source>
        <dbReference type="EMBL" id="TRU98529.1"/>
    </source>
</evidence>